<keyword evidence="3 6" id="KW-0256">Endoplasmic reticulum</keyword>
<sequence>MNCFWKNFRLYSAHILMYERVQMELNKHFLTCTLLVPLLNNMMRDVVLWSRKKLSMLVLLVATAIWVVMEVYEFNFITIASWVGMFLVTSIFLWGNLLRLFNKEPPNLSGLEIREEAAVEMAHLVKSWIEEGIRWMFRVGAEGDLFTFGGTLAALWVASKVGCFFDLLTLLYIGIMMGMTLPAIYVKYEDKIKGCGERLRMQCNKFYGMIDDKVISKIKNNVVVEKEEKIE</sequence>
<dbReference type="EMBL" id="SDRB02007813">
    <property type="protein sequence ID" value="THG10581.1"/>
    <property type="molecule type" value="Genomic_DNA"/>
</dbReference>
<dbReference type="STRING" id="542762.A0A4S4E3S5"/>
<evidence type="ECO:0000256" key="4">
    <source>
        <dbReference type="ARBA" id="ARBA00022989"/>
    </source>
</evidence>
<organism evidence="8 9">
    <name type="scientific">Camellia sinensis var. sinensis</name>
    <name type="common">China tea</name>
    <dbReference type="NCBI Taxonomy" id="542762"/>
    <lineage>
        <taxon>Eukaryota</taxon>
        <taxon>Viridiplantae</taxon>
        <taxon>Streptophyta</taxon>
        <taxon>Embryophyta</taxon>
        <taxon>Tracheophyta</taxon>
        <taxon>Spermatophyta</taxon>
        <taxon>Magnoliopsida</taxon>
        <taxon>eudicotyledons</taxon>
        <taxon>Gunneridae</taxon>
        <taxon>Pentapetalae</taxon>
        <taxon>asterids</taxon>
        <taxon>Ericales</taxon>
        <taxon>Theaceae</taxon>
        <taxon>Camellia</taxon>
    </lineage>
</organism>
<name>A0A4S4E3S5_CAMSN</name>
<evidence type="ECO:0000256" key="2">
    <source>
        <dbReference type="ARBA" id="ARBA00022692"/>
    </source>
</evidence>
<evidence type="ECO:0000259" key="7">
    <source>
        <dbReference type="PROSITE" id="PS50845"/>
    </source>
</evidence>
<keyword evidence="4 6" id="KW-1133">Transmembrane helix</keyword>
<dbReference type="InterPro" id="IPR003388">
    <property type="entry name" value="Reticulon"/>
</dbReference>
<evidence type="ECO:0000256" key="5">
    <source>
        <dbReference type="ARBA" id="ARBA00023136"/>
    </source>
</evidence>
<keyword evidence="2 6" id="KW-0812">Transmembrane</keyword>
<dbReference type="PANTHER" id="PTHR10994:SF145">
    <property type="entry name" value="RETICULON-LIKE PROTEIN B13"/>
    <property type="match status" value="1"/>
</dbReference>
<comment type="subcellular location">
    <subcellularLocation>
        <location evidence="1 6">Endoplasmic reticulum membrane</location>
        <topology evidence="1 6">Multi-pass membrane protein</topology>
    </subcellularLocation>
</comment>
<dbReference type="Pfam" id="PF02453">
    <property type="entry name" value="Reticulon"/>
    <property type="match status" value="1"/>
</dbReference>
<dbReference type="PANTHER" id="PTHR10994">
    <property type="entry name" value="RETICULON"/>
    <property type="match status" value="1"/>
</dbReference>
<dbReference type="PROSITE" id="PS50845">
    <property type="entry name" value="RETICULON"/>
    <property type="match status" value="1"/>
</dbReference>
<keyword evidence="5 6" id="KW-0472">Membrane</keyword>
<evidence type="ECO:0000256" key="1">
    <source>
        <dbReference type="ARBA" id="ARBA00004477"/>
    </source>
</evidence>
<feature type="transmembrane region" description="Helical" evidence="6">
    <location>
        <begin position="164"/>
        <end position="186"/>
    </location>
</feature>
<comment type="caution">
    <text evidence="8">The sequence shown here is derived from an EMBL/GenBank/DDBJ whole genome shotgun (WGS) entry which is preliminary data.</text>
</comment>
<evidence type="ECO:0000256" key="6">
    <source>
        <dbReference type="RuleBase" id="RU363132"/>
    </source>
</evidence>
<feature type="transmembrane region" description="Helical" evidence="6">
    <location>
        <begin position="54"/>
        <end position="72"/>
    </location>
</feature>
<proteinExistence type="predicted"/>
<feature type="domain" description="Reticulon" evidence="7">
    <location>
        <begin position="43"/>
        <end position="231"/>
    </location>
</feature>
<protein>
    <recommendedName>
        <fullName evidence="6">Reticulon-like protein</fullName>
    </recommendedName>
</protein>
<feature type="transmembrane region" description="Helical" evidence="6">
    <location>
        <begin position="135"/>
        <end position="158"/>
    </location>
</feature>
<evidence type="ECO:0000313" key="8">
    <source>
        <dbReference type="EMBL" id="THG10581.1"/>
    </source>
</evidence>
<dbReference type="GO" id="GO:0005789">
    <property type="term" value="C:endoplasmic reticulum membrane"/>
    <property type="evidence" value="ECO:0007669"/>
    <property type="project" value="UniProtKB-SubCell"/>
</dbReference>
<dbReference type="InterPro" id="IPR045064">
    <property type="entry name" value="Reticulon-like"/>
</dbReference>
<evidence type="ECO:0000256" key="3">
    <source>
        <dbReference type="ARBA" id="ARBA00022824"/>
    </source>
</evidence>
<reference evidence="8 9" key="1">
    <citation type="journal article" date="2018" name="Proc. Natl. Acad. Sci. U.S.A.">
        <title>Draft genome sequence of Camellia sinensis var. sinensis provides insights into the evolution of the tea genome and tea quality.</title>
        <authorList>
            <person name="Wei C."/>
            <person name="Yang H."/>
            <person name="Wang S."/>
            <person name="Zhao J."/>
            <person name="Liu C."/>
            <person name="Gao L."/>
            <person name="Xia E."/>
            <person name="Lu Y."/>
            <person name="Tai Y."/>
            <person name="She G."/>
            <person name="Sun J."/>
            <person name="Cao H."/>
            <person name="Tong W."/>
            <person name="Gao Q."/>
            <person name="Li Y."/>
            <person name="Deng W."/>
            <person name="Jiang X."/>
            <person name="Wang W."/>
            <person name="Chen Q."/>
            <person name="Zhang S."/>
            <person name="Li H."/>
            <person name="Wu J."/>
            <person name="Wang P."/>
            <person name="Li P."/>
            <person name="Shi C."/>
            <person name="Zheng F."/>
            <person name="Jian J."/>
            <person name="Huang B."/>
            <person name="Shan D."/>
            <person name="Shi M."/>
            <person name="Fang C."/>
            <person name="Yue Y."/>
            <person name="Li F."/>
            <person name="Li D."/>
            <person name="Wei S."/>
            <person name="Han B."/>
            <person name="Jiang C."/>
            <person name="Yin Y."/>
            <person name="Xia T."/>
            <person name="Zhang Z."/>
            <person name="Bennetzen J.L."/>
            <person name="Zhao S."/>
            <person name="Wan X."/>
        </authorList>
    </citation>
    <scope>NUCLEOTIDE SEQUENCE [LARGE SCALE GENOMIC DNA]</scope>
    <source>
        <strain evidence="9">cv. Shuchazao</strain>
        <tissue evidence="8">Leaf</tissue>
    </source>
</reference>
<gene>
    <name evidence="8" type="ORF">TEA_005666</name>
</gene>
<feature type="transmembrane region" description="Helical" evidence="6">
    <location>
        <begin position="78"/>
        <end position="98"/>
    </location>
</feature>
<dbReference type="GO" id="GO:0009617">
    <property type="term" value="P:response to bacterium"/>
    <property type="evidence" value="ECO:0007669"/>
    <property type="project" value="InterPro"/>
</dbReference>
<dbReference type="Proteomes" id="UP000306102">
    <property type="component" value="Unassembled WGS sequence"/>
</dbReference>
<dbReference type="AlphaFoldDB" id="A0A4S4E3S5"/>
<keyword evidence="9" id="KW-1185">Reference proteome</keyword>
<evidence type="ECO:0000313" key="9">
    <source>
        <dbReference type="Proteomes" id="UP000306102"/>
    </source>
</evidence>
<accession>A0A4S4E3S5</accession>